<keyword evidence="2" id="KW-0472">Membrane</keyword>
<keyword evidence="4" id="KW-1185">Reference proteome</keyword>
<feature type="transmembrane region" description="Helical" evidence="2">
    <location>
        <begin position="205"/>
        <end position="231"/>
    </location>
</feature>
<feature type="compositionally biased region" description="Basic and acidic residues" evidence="1">
    <location>
        <begin position="307"/>
        <end position="323"/>
    </location>
</feature>
<evidence type="ECO:0000256" key="1">
    <source>
        <dbReference type="SAM" id="MobiDB-lite"/>
    </source>
</evidence>
<evidence type="ECO:0000313" key="4">
    <source>
        <dbReference type="Proteomes" id="UP000283509"/>
    </source>
</evidence>
<accession>A0A423TNP4</accession>
<dbReference type="Proteomes" id="UP000283509">
    <property type="component" value="Unassembled WGS sequence"/>
</dbReference>
<dbReference type="EMBL" id="QCYY01001444">
    <property type="protein sequence ID" value="ROT78047.1"/>
    <property type="molecule type" value="Genomic_DNA"/>
</dbReference>
<gene>
    <name evidence="3" type="ORF">C7M84_003251</name>
</gene>
<feature type="compositionally biased region" description="Pro residues" evidence="1">
    <location>
        <begin position="288"/>
        <end position="297"/>
    </location>
</feature>
<comment type="caution">
    <text evidence="3">The sequence shown here is derived from an EMBL/GenBank/DDBJ whole genome shotgun (WGS) entry which is preliminary data.</text>
</comment>
<evidence type="ECO:0000256" key="2">
    <source>
        <dbReference type="SAM" id="Phobius"/>
    </source>
</evidence>
<sequence>MALGRGLLWGFSGPCVLLLLLQLGVLAEGRIYQKRRMSEIETFRQGALEVCVEPFSQRARVDLRLKVMNRGSAKVVPVGIVSLRKNQLSDGAQHTVTANHFVEEGEHKMIVLVDGTYTPYEKTQVYAPSDEYVFYGFSISLRNGMGRQLTGPTENDDMTFDDPSEEVVPSVEAGTESTIQTNATSEREEWWDFVWKMGNFKGVPVLLLLIVTLIVGLVLGALCTLCCEVYFSRRRDVDKGHEVDRKFSNYTSFRPDYYPRLSTTTTLTSTLNNARVDNEANHSNPLSQCPPPSPPCSSPADTYSMPHDAHRERAGSVSVHDETLPLNYPLTYPDRDPQNSKLLHTFGGQSYRESEYQ</sequence>
<organism evidence="3 4">
    <name type="scientific">Penaeus vannamei</name>
    <name type="common">Whiteleg shrimp</name>
    <name type="synonym">Litopenaeus vannamei</name>
    <dbReference type="NCBI Taxonomy" id="6689"/>
    <lineage>
        <taxon>Eukaryota</taxon>
        <taxon>Metazoa</taxon>
        <taxon>Ecdysozoa</taxon>
        <taxon>Arthropoda</taxon>
        <taxon>Crustacea</taxon>
        <taxon>Multicrustacea</taxon>
        <taxon>Malacostraca</taxon>
        <taxon>Eumalacostraca</taxon>
        <taxon>Eucarida</taxon>
        <taxon>Decapoda</taxon>
        <taxon>Dendrobranchiata</taxon>
        <taxon>Penaeoidea</taxon>
        <taxon>Penaeidae</taxon>
        <taxon>Penaeus</taxon>
    </lineage>
</organism>
<feature type="transmembrane region" description="Helical" evidence="2">
    <location>
        <begin position="6"/>
        <end position="27"/>
    </location>
</feature>
<name>A0A423TNP4_PENVA</name>
<protein>
    <submittedName>
        <fullName evidence="3">Uncharacterized protein</fullName>
    </submittedName>
</protein>
<reference evidence="3 4" key="1">
    <citation type="submission" date="2018-04" db="EMBL/GenBank/DDBJ databases">
        <authorList>
            <person name="Zhang X."/>
            <person name="Yuan J."/>
            <person name="Li F."/>
            <person name="Xiang J."/>
        </authorList>
    </citation>
    <scope>NUCLEOTIDE SEQUENCE [LARGE SCALE GENOMIC DNA]</scope>
    <source>
        <tissue evidence="3">Muscle</tissue>
    </source>
</reference>
<keyword evidence="2" id="KW-0812">Transmembrane</keyword>
<evidence type="ECO:0000313" key="3">
    <source>
        <dbReference type="EMBL" id="ROT78047.1"/>
    </source>
</evidence>
<keyword evidence="2" id="KW-1133">Transmembrane helix</keyword>
<proteinExistence type="predicted"/>
<dbReference type="OrthoDB" id="6366342at2759"/>
<feature type="region of interest" description="Disordered" evidence="1">
    <location>
        <begin position="277"/>
        <end position="357"/>
    </location>
</feature>
<dbReference type="AlphaFoldDB" id="A0A423TNP4"/>
<reference evidence="3 4" key="2">
    <citation type="submission" date="2019-01" db="EMBL/GenBank/DDBJ databases">
        <title>The decoding of complex shrimp genome reveals the adaptation for benthos swimmer, frequently molting mechanism and breeding impact on genome.</title>
        <authorList>
            <person name="Sun Y."/>
            <person name="Gao Y."/>
            <person name="Yu Y."/>
        </authorList>
    </citation>
    <scope>NUCLEOTIDE SEQUENCE [LARGE SCALE GENOMIC DNA]</scope>
    <source>
        <tissue evidence="3">Muscle</tissue>
    </source>
</reference>